<name>A0A6U6QM75_9DINO</name>
<feature type="region of interest" description="Disordered" evidence="2">
    <location>
        <begin position="203"/>
        <end position="227"/>
    </location>
</feature>
<evidence type="ECO:0000256" key="2">
    <source>
        <dbReference type="SAM" id="MobiDB-lite"/>
    </source>
</evidence>
<evidence type="ECO:0000313" key="3">
    <source>
        <dbReference type="EMBL" id="CAD9618903.1"/>
    </source>
</evidence>
<feature type="coiled-coil region" evidence="1">
    <location>
        <begin position="13"/>
        <end position="101"/>
    </location>
</feature>
<proteinExistence type="predicted"/>
<organism evidence="3">
    <name type="scientific">Zooxanthella nutricula</name>
    <dbReference type="NCBI Taxonomy" id="1333877"/>
    <lineage>
        <taxon>Eukaryota</taxon>
        <taxon>Sar</taxon>
        <taxon>Alveolata</taxon>
        <taxon>Dinophyceae</taxon>
        <taxon>Peridiniales</taxon>
        <taxon>Peridiniales incertae sedis</taxon>
        <taxon>Zooxanthella</taxon>
    </lineage>
</organism>
<dbReference type="AlphaFoldDB" id="A0A6U6QM75"/>
<sequence>MGGHPFDDAFAVMKSMQAELNQLKYDVQEERHLRAKEVGELQREVRHLRSQLEQALMDLSVANERVTNALTSETSLRGRALEMLRTEVADAIKRASEVEHLKTVQATQFGKLAAELKLERSERQAAQTTLDAMLNAEVQTRTEEGAGHAKDMAQFRRQWEATVMQDRELFALLVKDVQAAGDLLAGNVAKETNPRLSADVQSVTTAAPNSPDNMQLLDVGSRPCSSP</sequence>
<accession>A0A6U6QM75</accession>
<evidence type="ECO:0000256" key="1">
    <source>
        <dbReference type="SAM" id="Coils"/>
    </source>
</evidence>
<protein>
    <submittedName>
        <fullName evidence="3">Uncharacterized protein</fullName>
    </submittedName>
</protein>
<gene>
    <name evidence="3" type="ORF">BRAN1462_LOCUS44230</name>
</gene>
<dbReference type="EMBL" id="HBGW01069371">
    <property type="protein sequence ID" value="CAD9618903.1"/>
    <property type="molecule type" value="Transcribed_RNA"/>
</dbReference>
<feature type="compositionally biased region" description="Polar residues" evidence="2">
    <location>
        <begin position="203"/>
        <end position="213"/>
    </location>
</feature>
<reference evidence="3" key="1">
    <citation type="submission" date="2021-01" db="EMBL/GenBank/DDBJ databases">
        <authorList>
            <person name="Corre E."/>
            <person name="Pelletier E."/>
            <person name="Niang G."/>
            <person name="Scheremetjew M."/>
            <person name="Finn R."/>
            <person name="Kale V."/>
            <person name="Holt S."/>
            <person name="Cochrane G."/>
            <person name="Meng A."/>
            <person name="Brown T."/>
            <person name="Cohen L."/>
        </authorList>
    </citation>
    <scope>NUCLEOTIDE SEQUENCE</scope>
    <source>
        <strain evidence="3">RCC3387</strain>
    </source>
</reference>
<keyword evidence="1" id="KW-0175">Coiled coil</keyword>